<evidence type="ECO:0000256" key="7">
    <source>
        <dbReference type="ARBA" id="ARBA00022824"/>
    </source>
</evidence>
<evidence type="ECO:0000256" key="8">
    <source>
        <dbReference type="ARBA" id="ARBA00022989"/>
    </source>
</evidence>
<dbReference type="PANTHER" id="PTHR22760">
    <property type="entry name" value="GLYCOSYLTRANSFERASE"/>
    <property type="match status" value="1"/>
</dbReference>
<dbReference type="EC" id="2.4.1.-" evidence="11"/>
<evidence type="ECO:0000256" key="3">
    <source>
        <dbReference type="ARBA" id="ARBA00022502"/>
    </source>
</evidence>
<keyword evidence="12" id="KW-0732">Signal</keyword>
<evidence type="ECO:0000256" key="1">
    <source>
        <dbReference type="ARBA" id="ARBA00004477"/>
    </source>
</evidence>
<dbReference type="OrthoDB" id="10066429at2759"/>
<comment type="pathway">
    <text evidence="2">Glycolipid biosynthesis; glycosylphosphatidylinositol-anchor biosynthesis.</text>
</comment>
<feature type="chain" id="PRO_5007866072" description="Mannosyltransferase" evidence="12">
    <location>
        <begin position="30"/>
        <end position="572"/>
    </location>
</feature>
<evidence type="ECO:0000256" key="10">
    <source>
        <dbReference type="ARBA" id="ARBA00038466"/>
    </source>
</evidence>
<keyword evidence="9 11" id="KW-0472">Membrane</keyword>
<evidence type="ECO:0000256" key="4">
    <source>
        <dbReference type="ARBA" id="ARBA00022676"/>
    </source>
</evidence>
<keyword evidence="4 11" id="KW-0328">Glycosyltransferase</keyword>
<evidence type="ECO:0000313" key="13">
    <source>
        <dbReference type="EMBL" id="KZT71263.1"/>
    </source>
</evidence>
<evidence type="ECO:0000256" key="9">
    <source>
        <dbReference type="ARBA" id="ARBA00023136"/>
    </source>
</evidence>
<sequence length="572" mass="63901">MLSTILSRGRTIGLKHVYIALLVLRLCFALGGPGYIHPDEHFQNGEIISARQLGVFNAPTWEWDPKFACRSIIPPAISTGIPYTMVLRLIWWEPDDARPYTMFLVERLAFFFASLVLDRSIYKLVPNRAERMPALILLSSSYVMHTFQIRPFSNAIEAILVAASLRASKSLVHDDWNWTLAFSPDLVSLAVFTVLGVFTRPTFLAFALPILLQAFMWTVHRASEISTGKPSIAFAKAWLRLIGMPLAVASLYAMSITFIDTLFFRGNLYGLTLTPLNWLKYNMSSSNLAEHGVHPRWLHLLVNLPLVVGPGLLYHGIRAARELWKQPAAPVLLEKSRQQTSQTRQPVVWKMPLYVIISSVGILSAFRHQEPRFLVPLLVPFISLISQGAQIRCLGKSFWVTWFLSNAVLATIFGVLHQGGVVPSLISLHNDLGALKRETPTEFNGTLASVVYWKTYMPPWHLLAVSAQDVASGKYVLSDLKGVPTVKMLEHIVSTSAQETFIVTPLHALNDVPKEQRACFEQKERIFPHLDLDHVPEARALGRKDGMSLGIFTVNVACLHPRGSSIDGGVVD</sequence>
<evidence type="ECO:0000256" key="6">
    <source>
        <dbReference type="ARBA" id="ARBA00022692"/>
    </source>
</evidence>
<organism evidence="13 14">
    <name type="scientific">Daedalea quercina L-15889</name>
    <dbReference type="NCBI Taxonomy" id="1314783"/>
    <lineage>
        <taxon>Eukaryota</taxon>
        <taxon>Fungi</taxon>
        <taxon>Dikarya</taxon>
        <taxon>Basidiomycota</taxon>
        <taxon>Agaricomycotina</taxon>
        <taxon>Agaricomycetes</taxon>
        <taxon>Polyporales</taxon>
        <taxon>Fomitopsis</taxon>
    </lineage>
</organism>
<evidence type="ECO:0000256" key="5">
    <source>
        <dbReference type="ARBA" id="ARBA00022679"/>
    </source>
</evidence>
<dbReference type="STRING" id="1314783.A0A165RX61"/>
<keyword evidence="6 11" id="KW-0812">Transmembrane</keyword>
<dbReference type="GO" id="GO:0006506">
    <property type="term" value="P:GPI anchor biosynthetic process"/>
    <property type="evidence" value="ECO:0007669"/>
    <property type="project" value="UniProtKB-KW"/>
</dbReference>
<protein>
    <recommendedName>
        <fullName evidence="11">Mannosyltransferase</fullName>
        <ecNumber evidence="11">2.4.1.-</ecNumber>
    </recommendedName>
</protein>
<keyword evidence="8 11" id="KW-1133">Transmembrane helix</keyword>
<reference evidence="13 14" key="1">
    <citation type="journal article" date="2016" name="Mol. Biol. Evol.">
        <title>Comparative Genomics of Early-Diverging Mushroom-Forming Fungi Provides Insights into the Origins of Lignocellulose Decay Capabilities.</title>
        <authorList>
            <person name="Nagy L.G."/>
            <person name="Riley R."/>
            <person name="Tritt A."/>
            <person name="Adam C."/>
            <person name="Daum C."/>
            <person name="Floudas D."/>
            <person name="Sun H."/>
            <person name="Yadav J.S."/>
            <person name="Pangilinan J."/>
            <person name="Larsson K.H."/>
            <person name="Matsuura K."/>
            <person name="Barry K."/>
            <person name="Labutti K."/>
            <person name="Kuo R."/>
            <person name="Ohm R.A."/>
            <person name="Bhattacharya S.S."/>
            <person name="Shirouzu T."/>
            <person name="Yoshinaga Y."/>
            <person name="Martin F.M."/>
            <person name="Grigoriev I.V."/>
            <person name="Hibbett D.S."/>
        </authorList>
    </citation>
    <scope>NUCLEOTIDE SEQUENCE [LARGE SCALE GENOMIC DNA]</scope>
    <source>
        <strain evidence="13 14">L-15889</strain>
    </source>
</reference>
<dbReference type="Proteomes" id="UP000076727">
    <property type="component" value="Unassembled WGS sequence"/>
</dbReference>
<comment type="caution">
    <text evidence="11">Lacks conserved residue(s) required for the propagation of feature annotation.</text>
</comment>
<dbReference type="AlphaFoldDB" id="A0A165RX61"/>
<keyword evidence="3" id="KW-0337">GPI-anchor biosynthesis</keyword>
<keyword evidence="5 13" id="KW-0808">Transferase</keyword>
<evidence type="ECO:0000256" key="11">
    <source>
        <dbReference type="RuleBase" id="RU363075"/>
    </source>
</evidence>
<comment type="subcellular location">
    <subcellularLocation>
        <location evidence="1 11">Endoplasmic reticulum membrane</location>
        <topology evidence="1 11">Multi-pass membrane protein</topology>
    </subcellularLocation>
</comment>
<proteinExistence type="inferred from homology"/>
<dbReference type="PANTHER" id="PTHR22760:SF3">
    <property type="entry name" value="GPI MANNOSYLTRANSFERASE 4"/>
    <property type="match status" value="1"/>
</dbReference>
<accession>A0A165RX61</accession>
<evidence type="ECO:0000313" key="14">
    <source>
        <dbReference type="Proteomes" id="UP000076727"/>
    </source>
</evidence>
<keyword evidence="7 11" id="KW-0256">Endoplasmic reticulum</keyword>
<dbReference type="GO" id="GO:0005789">
    <property type="term" value="C:endoplasmic reticulum membrane"/>
    <property type="evidence" value="ECO:0007669"/>
    <property type="project" value="UniProtKB-SubCell"/>
</dbReference>
<dbReference type="InterPro" id="IPR005599">
    <property type="entry name" value="GPI_mannosylTrfase"/>
</dbReference>
<gene>
    <name evidence="13" type="ORF">DAEQUDRAFT_687701</name>
</gene>
<keyword evidence="14" id="KW-1185">Reference proteome</keyword>
<name>A0A165RX61_9APHY</name>
<dbReference type="Pfam" id="PF03901">
    <property type="entry name" value="Glyco_transf_22"/>
    <property type="match status" value="1"/>
</dbReference>
<comment type="similarity">
    <text evidence="10">Belongs to the glycosyltransferase 22 family. PIGZ subfamily.</text>
</comment>
<evidence type="ECO:0000256" key="12">
    <source>
        <dbReference type="SAM" id="SignalP"/>
    </source>
</evidence>
<feature type="signal peptide" evidence="12">
    <location>
        <begin position="1"/>
        <end position="29"/>
    </location>
</feature>
<evidence type="ECO:0000256" key="2">
    <source>
        <dbReference type="ARBA" id="ARBA00004687"/>
    </source>
</evidence>
<dbReference type="EMBL" id="KV429046">
    <property type="protein sequence ID" value="KZT71263.1"/>
    <property type="molecule type" value="Genomic_DNA"/>
</dbReference>
<feature type="transmembrane region" description="Helical" evidence="11">
    <location>
        <begin position="241"/>
        <end position="264"/>
    </location>
</feature>
<dbReference type="GO" id="GO:0000026">
    <property type="term" value="F:alpha-1,2-mannosyltransferase activity"/>
    <property type="evidence" value="ECO:0007669"/>
    <property type="project" value="TreeGrafter"/>
</dbReference>